<feature type="transmembrane region" description="Helical" evidence="6">
    <location>
        <begin position="56"/>
        <end position="80"/>
    </location>
</feature>
<evidence type="ECO:0000256" key="2">
    <source>
        <dbReference type="ARBA" id="ARBA00023136"/>
    </source>
</evidence>
<feature type="region of interest" description="Disordered" evidence="5">
    <location>
        <begin position="1"/>
        <end position="33"/>
    </location>
</feature>
<keyword evidence="1" id="KW-0962">Peroxisome biogenesis</keyword>
<comment type="caution">
    <text evidence="7">The sequence shown here is derived from an EMBL/GenBank/DDBJ whole genome shotgun (WGS) entry which is preliminary data.</text>
</comment>
<accession>A0A4U0UIG2</accession>
<evidence type="ECO:0000256" key="5">
    <source>
        <dbReference type="SAM" id="MobiDB-lite"/>
    </source>
</evidence>
<gene>
    <name evidence="7" type="ORF">B0A54_13591</name>
</gene>
<keyword evidence="3" id="KW-0576">Peroxisome</keyword>
<dbReference type="AlphaFoldDB" id="A0A4U0UIG2"/>
<evidence type="ECO:0000256" key="6">
    <source>
        <dbReference type="SAM" id="Phobius"/>
    </source>
</evidence>
<dbReference type="PANTHER" id="PTHR12652:SF25">
    <property type="entry name" value="MICROBODY (PEROXISOME) PROLIFERATION PROTEIN PEROXIN 11C (EUROFUNG)"/>
    <property type="match status" value="1"/>
</dbReference>
<comment type="subcellular location">
    <subcellularLocation>
        <location evidence="4">Peroxisome membrane</location>
    </subcellularLocation>
</comment>
<evidence type="ECO:0000256" key="1">
    <source>
        <dbReference type="ARBA" id="ARBA00022593"/>
    </source>
</evidence>
<keyword evidence="2 6" id="KW-0472">Membrane</keyword>
<sequence>MSDSTTQPGAPSAGVSSELPPAQEKSVAAEAKKHAPPRLLQLAATPDRIMLRMNKLLATPGGLSAFLSTFNYTLYLLAYLESKSGNLRTKLFQLLNRTSAAPALTTQGAQASHIAALGTMLSSTRTTLRLFGLFPMYAWLRQLMQGPKPGQDQVLYTTAVTQCLLYMTFQFLENVGLLTDYKVLPGSATSRWTASTGGTTKTIYLWSYRAWMGGVLCDVVRLLREAQLERSKRSQRGGSEVSVKEDEEVDKKWWSQMVVPLSWLPVAVQFSKEGGIPGFNLGIMGACGAMAGLGKAADLWASTA</sequence>
<protein>
    <submittedName>
        <fullName evidence="7">Uncharacterized protein</fullName>
    </submittedName>
</protein>
<dbReference type="GO" id="GO:0016559">
    <property type="term" value="P:peroxisome fission"/>
    <property type="evidence" value="ECO:0007669"/>
    <property type="project" value="InterPro"/>
</dbReference>
<proteinExistence type="predicted"/>
<keyword evidence="6" id="KW-1133">Transmembrane helix</keyword>
<dbReference type="EMBL" id="NAJP01000079">
    <property type="protein sequence ID" value="TKA34536.1"/>
    <property type="molecule type" value="Genomic_DNA"/>
</dbReference>
<evidence type="ECO:0000313" key="7">
    <source>
        <dbReference type="EMBL" id="TKA34536.1"/>
    </source>
</evidence>
<evidence type="ECO:0000256" key="3">
    <source>
        <dbReference type="ARBA" id="ARBA00023140"/>
    </source>
</evidence>
<evidence type="ECO:0000256" key="4">
    <source>
        <dbReference type="ARBA" id="ARBA00046271"/>
    </source>
</evidence>
<dbReference type="Proteomes" id="UP000310066">
    <property type="component" value="Unassembled WGS sequence"/>
</dbReference>
<organism evidence="7 8">
    <name type="scientific">Friedmanniomyces endolithicus</name>
    <dbReference type="NCBI Taxonomy" id="329885"/>
    <lineage>
        <taxon>Eukaryota</taxon>
        <taxon>Fungi</taxon>
        <taxon>Dikarya</taxon>
        <taxon>Ascomycota</taxon>
        <taxon>Pezizomycotina</taxon>
        <taxon>Dothideomycetes</taxon>
        <taxon>Dothideomycetidae</taxon>
        <taxon>Mycosphaerellales</taxon>
        <taxon>Teratosphaeriaceae</taxon>
        <taxon>Friedmanniomyces</taxon>
    </lineage>
</organism>
<dbReference type="InterPro" id="IPR008733">
    <property type="entry name" value="PEX11"/>
</dbReference>
<dbReference type="Pfam" id="PF05648">
    <property type="entry name" value="PEX11"/>
    <property type="match status" value="1"/>
</dbReference>
<evidence type="ECO:0000313" key="8">
    <source>
        <dbReference type="Proteomes" id="UP000310066"/>
    </source>
</evidence>
<dbReference type="STRING" id="329885.A0A4U0UIG2"/>
<reference evidence="7 8" key="1">
    <citation type="submission" date="2017-03" db="EMBL/GenBank/DDBJ databases">
        <title>Genomes of endolithic fungi from Antarctica.</title>
        <authorList>
            <person name="Coleine C."/>
            <person name="Masonjones S."/>
            <person name="Stajich J.E."/>
        </authorList>
    </citation>
    <scope>NUCLEOTIDE SEQUENCE [LARGE SCALE GENOMIC DNA]</scope>
    <source>
        <strain evidence="7 8">CCFEE 5311</strain>
    </source>
</reference>
<dbReference type="OrthoDB" id="10005898at2759"/>
<keyword evidence="6" id="KW-0812">Transmembrane</keyword>
<dbReference type="GO" id="GO:0005778">
    <property type="term" value="C:peroxisomal membrane"/>
    <property type="evidence" value="ECO:0007669"/>
    <property type="project" value="UniProtKB-SubCell"/>
</dbReference>
<name>A0A4U0UIG2_9PEZI</name>
<dbReference type="PANTHER" id="PTHR12652">
    <property type="entry name" value="PEROXISOMAL BIOGENESIS FACTOR 11"/>
    <property type="match status" value="1"/>
</dbReference>